<reference evidence="1 2" key="2">
    <citation type="journal article" date="2012" name="Stand. Genomic Sci.">
        <title>Complete genome sequence of the facultatively anaerobic, appendaged bacterium Muricauda ruestringensis type strain (B1(T)).</title>
        <authorList>
            <person name="Huntemann M."/>
            <person name="Teshima H."/>
            <person name="Lapidus A."/>
            <person name="Nolan M."/>
            <person name="Lucas S."/>
            <person name="Hammon N."/>
            <person name="Deshpande S."/>
            <person name="Cheng J.F."/>
            <person name="Tapia R."/>
            <person name="Goodwin L.A."/>
            <person name="Pitluck S."/>
            <person name="Liolios K."/>
            <person name="Pagani I."/>
            <person name="Ivanova N."/>
            <person name="Mavromatis K."/>
            <person name="Mikhailova N."/>
            <person name="Pati A."/>
            <person name="Chen A."/>
            <person name="Palaniappan K."/>
            <person name="Land M."/>
            <person name="Hauser L."/>
            <person name="Pan C."/>
            <person name="Brambilla E.M."/>
            <person name="Rohde M."/>
            <person name="Spring S."/>
            <person name="Goker M."/>
            <person name="Detter J.C."/>
            <person name="Bristow J."/>
            <person name="Eisen J.A."/>
            <person name="Markowitz V."/>
            <person name="Hugenholtz P."/>
            <person name="Kyrpides N.C."/>
            <person name="Klenk H.P."/>
            <person name="Woyke T."/>
        </authorList>
    </citation>
    <scope>NUCLEOTIDE SEQUENCE [LARGE SCALE GENOMIC DNA]</scope>
    <source>
        <strain evidence="2">DSM 13258 / LMG 19739 / B1</strain>
    </source>
</reference>
<dbReference type="EMBL" id="CP002999">
    <property type="protein sequence ID" value="AEM72159.1"/>
    <property type="molecule type" value="Genomic_DNA"/>
</dbReference>
<dbReference type="Proteomes" id="UP000008908">
    <property type="component" value="Chromosome"/>
</dbReference>
<evidence type="ECO:0000313" key="2">
    <source>
        <dbReference type="Proteomes" id="UP000008908"/>
    </source>
</evidence>
<organism evidence="1 2">
    <name type="scientific">Allomuricauda ruestringensis (strain DSM 13258 / CIP 107369 / LMG 19739 / B1)</name>
    <name type="common">Muricauda ruestringensis</name>
    <dbReference type="NCBI Taxonomy" id="886377"/>
    <lineage>
        <taxon>Bacteria</taxon>
        <taxon>Pseudomonadati</taxon>
        <taxon>Bacteroidota</taxon>
        <taxon>Flavobacteriia</taxon>
        <taxon>Flavobacteriales</taxon>
        <taxon>Flavobacteriaceae</taxon>
        <taxon>Flagellimonas</taxon>
    </lineage>
</organism>
<keyword evidence="2" id="KW-1185">Reference proteome</keyword>
<protein>
    <submittedName>
        <fullName evidence="1">Uncharacterized protein</fullName>
    </submittedName>
</protein>
<evidence type="ECO:0000313" key="1">
    <source>
        <dbReference type="EMBL" id="AEM72159.1"/>
    </source>
</evidence>
<sequence length="52" mass="6102">MNLPNLITYSWINNPKLVTMKNHNKENTAYLNFIQDLKDMLTDFDISLLSKS</sequence>
<gene>
    <name evidence="1" type="ordered locus">Murru_3138</name>
</gene>
<reference evidence="2" key="1">
    <citation type="submission" date="2011-08" db="EMBL/GenBank/DDBJ databases">
        <title>The complete genome of Muricauda ruestringensis DSM 13258.</title>
        <authorList>
            <person name="Lucas S."/>
            <person name="Han J."/>
            <person name="Lapidus A."/>
            <person name="Bruce D."/>
            <person name="Goodwin L."/>
            <person name="Pitluck S."/>
            <person name="Peters L."/>
            <person name="Kyrpides N."/>
            <person name="Mavromatis K."/>
            <person name="Ivanova N."/>
            <person name="Ovchinnikova G."/>
            <person name="Teshima H."/>
            <person name="Detter J.C."/>
            <person name="Tapia R."/>
            <person name="Han C."/>
            <person name="Land M."/>
            <person name="Hauser L."/>
            <person name="Markowitz V."/>
            <person name="Cheng J.-F."/>
            <person name="Hugenholtz P."/>
            <person name="Woyke T."/>
            <person name="Wu D."/>
            <person name="Spring S."/>
            <person name="Schroeder M."/>
            <person name="Brambilla E."/>
            <person name="Klenk H.-P."/>
            <person name="Eisen J.A."/>
        </authorList>
    </citation>
    <scope>NUCLEOTIDE SEQUENCE [LARGE SCALE GENOMIC DNA]</scope>
    <source>
        <strain evidence="2">DSM 13258 / LMG 19739 / B1</strain>
    </source>
</reference>
<dbReference type="AlphaFoldDB" id="G2PLA2"/>
<dbReference type="KEGG" id="mrs:Murru_3138"/>
<accession>G2PLA2</accession>
<dbReference type="STRING" id="886377.Murru_3138"/>
<proteinExistence type="predicted"/>
<name>G2PLA2_ALLRU</name>
<dbReference type="HOGENOM" id="CLU_3081983_0_0_10"/>